<dbReference type="InterPro" id="IPR000683">
    <property type="entry name" value="Gfo/Idh/MocA-like_OxRdtase_N"/>
</dbReference>
<dbReference type="InterPro" id="IPR043906">
    <property type="entry name" value="Gfo/Idh/MocA_OxRdtase_bact_C"/>
</dbReference>
<evidence type="ECO:0000313" key="3">
    <source>
        <dbReference type="EMBL" id="BFO71921.1"/>
    </source>
</evidence>
<dbReference type="Gene3D" id="3.40.50.720">
    <property type="entry name" value="NAD(P)-binding Rossmann-like Domain"/>
    <property type="match status" value="1"/>
</dbReference>
<sequence>MIIAPSIVPNTILGKTHGHVSPSDKLNILGVGVGGRGAADLDAMKTENIIGLCDVDWKYAGHVFEKYPKAKRYNDHRKMYGEMLKNADAVMVATADHTHAIIAAEAIAAGKHVYVEKPLTLYAYESRLLTNLAKKHKVATQMGNQGASSAGARQAINWLWNGEIGEVTRIEAFTDRPIWPQGMSAPKEKMAIPATLNWDAFIGPAAYRDYHSAYTPWNFRGWWDFGSGALGDMANHILQVAFKGLNLGYPSEVIGSSTMLMTDACPTAQKITYKFDARENLPRLGLPACTLTWYDGGLLPDYPEGHPLGQKLDVNGCCIFYGTKDTMVVPCYGHSPYLLSGRNPVVPERLRIVKGDNHQQDWIRACKESADSRVPTASDFSEAGPLNEMIVMGVAAVRLQELGQWLKWDGKNMRFTNIPAGKKIRSIIEDKFHIHDGHPTFDRTYSEPVDANELAERLIRPVYRSGWKLPEMPVL</sequence>
<dbReference type="SUPFAM" id="SSF55347">
    <property type="entry name" value="Glyceraldehyde-3-phosphate dehydrogenase-like, C-terminal domain"/>
    <property type="match status" value="1"/>
</dbReference>
<reference evidence="3" key="1">
    <citation type="submission" date="2024-07" db="EMBL/GenBank/DDBJ databases">
        <title>Complete genome sequence of Prevotella sp. YM-2024 GTC17253.</title>
        <authorList>
            <person name="Hayashi M."/>
            <person name="Muto Y."/>
            <person name="Tanaka K."/>
            <person name="Niwa H."/>
        </authorList>
    </citation>
    <scope>NUCLEOTIDE SEQUENCE</scope>
    <source>
        <strain evidence="3">GTC17253</strain>
    </source>
</reference>
<feature type="domain" description="Gfo/Idh/MocA-like oxidoreductase N-terminal" evidence="1">
    <location>
        <begin position="28"/>
        <end position="143"/>
    </location>
</feature>
<organism evidence="3">
    <name type="scientific">Prevotella sp. GTC17253</name>
    <dbReference type="NCBI Taxonomy" id="3236793"/>
    <lineage>
        <taxon>Bacteria</taxon>
        <taxon>Pseudomonadati</taxon>
        <taxon>Bacteroidota</taxon>
        <taxon>Bacteroidia</taxon>
        <taxon>Bacteroidales</taxon>
        <taxon>Prevotellaceae</taxon>
        <taxon>Prevotella</taxon>
    </lineage>
</organism>
<dbReference type="SUPFAM" id="SSF51735">
    <property type="entry name" value="NAD(P)-binding Rossmann-fold domains"/>
    <property type="match status" value="1"/>
</dbReference>
<dbReference type="PANTHER" id="PTHR43818:SF10">
    <property type="entry name" value="NADH-DEPENDENT DEHYDROGENASE-RELATED"/>
    <property type="match status" value="1"/>
</dbReference>
<dbReference type="AlphaFoldDB" id="A0AB33IWC7"/>
<feature type="domain" description="Gfo/Idh/MocA-like oxidoreductase bacterial type C-terminal" evidence="2">
    <location>
        <begin position="187"/>
        <end position="276"/>
    </location>
</feature>
<protein>
    <submittedName>
        <fullName evidence="3">Gfo/Idh/MocA family oxidoreductase</fullName>
    </submittedName>
</protein>
<dbReference type="PANTHER" id="PTHR43818">
    <property type="entry name" value="BCDNA.GH03377"/>
    <property type="match status" value="1"/>
</dbReference>
<dbReference type="Pfam" id="PF19051">
    <property type="entry name" value="GFO_IDH_MocA_C2"/>
    <property type="match status" value="1"/>
</dbReference>
<evidence type="ECO:0000259" key="2">
    <source>
        <dbReference type="Pfam" id="PF19051"/>
    </source>
</evidence>
<dbReference type="Pfam" id="PF01408">
    <property type="entry name" value="GFO_IDH_MocA"/>
    <property type="match status" value="1"/>
</dbReference>
<dbReference type="InterPro" id="IPR050463">
    <property type="entry name" value="Gfo/Idh/MocA_oxidrdct_glycsds"/>
</dbReference>
<dbReference type="InterPro" id="IPR036291">
    <property type="entry name" value="NAD(P)-bd_dom_sf"/>
</dbReference>
<dbReference type="Gene3D" id="3.30.360.10">
    <property type="entry name" value="Dihydrodipicolinate Reductase, domain 2"/>
    <property type="match status" value="1"/>
</dbReference>
<evidence type="ECO:0000259" key="1">
    <source>
        <dbReference type="Pfam" id="PF01408"/>
    </source>
</evidence>
<dbReference type="GO" id="GO:0000166">
    <property type="term" value="F:nucleotide binding"/>
    <property type="evidence" value="ECO:0007669"/>
    <property type="project" value="InterPro"/>
</dbReference>
<gene>
    <name evidence="3" type="ORF">GTC17253_18870</name>
</gene>
<proteinExistence type="predicted"/>
<name>A0AB33IWC7_9BACT</name>
<accession>A0AB33IWC7</accession>
<dbReference type="EMBL" id="AP035785">
    <property type="protein sequence ID" value="BFO71921.1"/>
    <property type="molecule type" value="Genomic_DNA"/>
</dbReference>